<dbReference type="Proteomes" id="UP000822688">
    <property type="component" value="Chromosome V"/>
</dbReference>
<dbReference type="AlphaFoldDB" id="A0A8T0HRY4"/>
<evidence type="ECO:0000313" key="2">
    <source>
        <dbReference type="Proteomes" id="UP000822688"/>
    </source>
</evidence>
<organism evidence="1 2">
    <name type="scientific">Ceratodon purpureus</name>
    <name type="common">Fire moss</name>
    <name type="synonym">Dicranum purpureum</name>
    <dbReference type="NCBI Taxonomy" id="3225"/>
    <lineage>
        <taxon>Eukaryota</taxon>
        <taxon>Viridiplantae</taxon>
        <taxon>Streptophyta</taxon>
        <taxon>Embryophyta</taxon>
        <taxon>Bryophyta</taxon>
        <taxon>Bryophytina</taxon>
        <taxon>Bryopsida</taxon>
        <taxon>Dicranidae</taxon>
        <taxon>Pseudoditrichales</taxon>
        <taxon>Ditrichaceae</taxon>
        <taxon>Ceratodon</taxon>
    </lineage>
</organism>
<sequence>MTGHDHHTYLLKFNEKQIQRRKLKRLTRLIVETLPWLLKSRTLHPNSRDSIEVPACRLHGRFPQRILKISPEQVALRCSSRGHPP</sequence>
<proteinExistence type="predicted"/>
<reference evidence="1" key="1">
    <citation type="submission" date="2020-06" db="EMBL/GenBank/DDBJ databases">
        <title>WGS assembly of Ceratodon purpureus strain R40.</title>
        <authorList>
            <person name="Carey S.B."/>
            <person name="Jenkins J."/>
            <person name="Shu S."/>
            <person name="Lovell J.T."/>
            <person name="Sreedasyam A."/>
            <person name="Maumus F."/>
            <person name="Tiley G.P."/>
            <person name="Fernandez-Pozo N."/>
            <person name="Barry K."/>
            <person name="Chen C."/>
            <person name="Wang M."/>
            <person name="Lipzen A."/>
            <person name="Daum C."/>
            <person name="Saski C.A."/>
            <person name="Payton A.C."/>
            <person name="Mcbreen J.C."/>
            <person name="Conrad R.E."/>
            <person name="Kollar L.M."/>
            <person name="Olsson S."/>
            <person name="Huttunen S."/>
            <person name="Landis J.B."/>
            <person name="Wickett N.J."/>
            <person name="Johnson M.G."/>
            <person name="Rensing S.A."/>
            <person name="Grimwood J."/>
            <person name="Schmutz J."/>
            <person name="Mcdaniel S.F."/>
        </authorList>
    </citation>
    <scope>NUCLEOTIDE SEQUENCE</scope>
    <source>
        <strain evidence="1">R40</strain>
    </source>
</reference>
<dbReference type="EMBL" id="CM026426">
    <property type="protein sequence ID" value="KAG0573596.1"/>
    <property type="molecule type" value="Genomic_DNA"/>
</dbReference>
<protein>
    <submittedName>
        <fullName evidence="1">Uncharacterized protein</fullName>
    </submittedName>
</protein>
<comment type="caution">
    <text evidence="1">The sequence shown here is derived from an EMBL/GenBank/DDBJ whole genome shotgun (WGS) entry which is preliminary data.</text>
</comment>
<accession>A0A8T0HRY4</accession>
<feature type="non-terminal residue" evidence="1">
    <location>
        <position position="85"/>
    </location>
</feature>
<keyword evidence="2" id="KW-1185">Reference proteome</keyword>
<evidence type="ECO:0000313" key="1">
    <source>
        <dbReference type="EMBL" id="KAG0573596.1"/>
    </source>
</evidence>
<gene>
    <name evidence="1" type="ORF">KC19_VG192000</name>
</gene>
<name>A0A8T0HRY4_CERPU</name>